<dbReference type="Proteomes" id="UP000225148">
    <property type="component" value="Segment"/>
</dbReference>
<keyword evidence="2" id="KW-1185">Reference proteome</keyword>
<name>A0A1Z1LXP1_9CAUD</name>
<proteinExistence type="predicted"/>
<dbReference type="EMBL" id="MF036690">
    <property type="protein sequence ID" value="ARW57578.1"/>
    <property type="molecule type" value="Genomic_DNA"/>
</dbReference>
<dbReference type="OrthoDB" id="8952at10239"/>
<organism evidence="1 2">
    <name type="scientific">Serratia phage CHI14</name>
    <dbReference type="NCBI Taxonomy" id="2006941"/>
    <lineage>
        <taxon>Viruses</taxon>
        <taxon>Duplodnaviria</taxon>
        <taxon>Heunggongvirae</taxon>
        <taxon>Uroviricota</taxon>
        <taxon>Caudoviricetes</taxon>
        <taxon>Pantevenvirales</taxon>
        <taxon>Straboviridae</taxon>
        <taxon>Tevenvirinae</taxon>
        <taxon>Winklervirus</taxon>
        <taxon>Winklervirus chi14</taxon>
    </lineage>
</organism>
<accession>A0A1Z1LXP1</accession>
<dbReference type="KEGG" id="vg:40085564"/>
<dbReference type="Pfam" id="PF11246">
    <property type="entry name" value="Phage_gp53"/>
    <property type="match status" value="1"/>
</dbReference>
<evidence type="ECO:0000313" key="1">
    <source>
        <dbReference type="EMBL" id="ARW57578.1"/>
    </source>
</evidence>
<protein>
    <submittedName>
        <fullName evidence="1">Baseplate wedge subunit</fullName>
    </submittedName>
</protein>
<dbReference type="RefSeq" id="YP_009609480.1">
    <property type="nucleotide sequence ID" value="NC_041996.1"/>
</dbReference>
<dbReference type="InterPro" id="IPR022607">
    <property type="entry name" value="Phage_T4_Gp53_baseplate_wedge"/>
</dbReference>
<dbReference type="GeneID" id="40085564"/>
<evidence type="ECO:0000313" key="2">
    <source>
        <dbReference type="Proteomes" id="UP000225148"/>
    </source>
</evidence>
<reference evidence="1 2" key="1">
    <citation type="submission" date="2017-04" db="EMBL/GenBank/DDBJ databases">
        <title>Environmental T4-family bacteriophages evolve to escape abortive infection via multiple routes in a bacterial host employing altruistic suicide through Type III toxin-antitoxin systems.</title>
        <authorList>
            <person name="Chen B."/>
            <person name="Salmond G.P.C."/>
            <person name="Akusobi C."/>
            <person name="Fang X."/>
        </authorList>
    </citation>
    <scope>NUCLEOTIDE SEQUENCE [LARGE SCALE GENOMIC DNA]</scope>
</reference>
<sequence length="191" mass="22505">MLFSFYEPVKYQAKTIDKNASSVQLTDIFKNYKEYFDRVAAKYKLKTYYISGAPRPEELAYILYDNTQLYWILLMCNNNYDPFHGWIKSQEASYQSAIQRYKDVGGEQVLYHIDKDGEIWYNLVEDPNNPGSWYDKGDKLMKHKQYEGALAAVDTYEDAIRKNEVAREIKIIDPRDIESFLSALIREMEKA</sequence>